<dbReference type="InterPro" id="IPR020806">
    <property type="entry name" value="PKS_PP-bd"/>
</dbReference>
<dbReference type="Pfam" id="PF08240">
    <property type="entry name" value="ADH_N"/>
    <property type="match status" value="1"/>
</dbReference>
<dbReference type="Gene3D" id="1.10.1200.10">
    <property type="entry name" value="ACP-like"/>
    <property type="match status" value="1"/>
</dbReference>
<dbReference type="EMBL" id="JBHSOD010000128">
    <property type="protein sequence ID" value="MFC5891099.1"/>
    <property type="molecule type" value="Genomic_DNA"/>
</dbReference>
<dbReference type="Gene3D" id="3.90.180.10">
    <property type="entry name" value="Medium-chain alcohol dehydrogenases, catalytic domain"/>
    <property type="match status" value="1"/>
</dbReference>
<dbReference type="InterPro" id="IPR042104">
    <property type="entry name" value="PKS_dehydratase_sf"/>
</dbReference>
<dbReference type="PROSITE" id="PS01162">
    <property type="entry name" value="QOR_ZETA_CRYSTAL"/>
    <property type="match status" value="1"/>
</dbReference>
<dbReference type="Pfam" id="PF14765">
    <property type="entry name" value="PS-DH"/>
    <property type="match status" value="1"/>
</dbReference>
<dbReference type="CDD" id="cd05195">
    <property type="entry name" value="enoyl_red"/>
    <property type="match status" value="1"/>
</dbReference>
<sequence length="1353" mass="139291">GPTRFLTSLAQAHTHGTTPTWTTLNLTTRHIALPTYPFQHQHYWPETAAGTLGDVSSAGLGAVGHPLLGAAVGLAEADGMLFTGQLSLRAQPWLADHAVLDSVLLPGTAFVELAIRAGDEVGCGRVEELTLEAPLVLSRESEVQLQLSLGEADAAGRRALAVYSRPEGGTSAAQQPWVRNASGTLLPDDGRDPAPADLRSWPPAGATPVPVEGVYPELAARGYAYGPAFRGLRAAWRLGEEIFAEVALAEDDHAAAARFGLHPALLDAALHALGLVEGAGRGGVGLPFSWSGVSLHATGATALRVRLSPAGEDTVSLTVADPGGQPVASVDSLVLRPVSAAQLDGARAANDRSLLQLDWSVLSTGAAPSVAPGSWAVVGSDAPGLAGSLAAAAVPVAGYGSLEALGAAVASGVPAPTAVFVSWAPEAGAGADGESAGESALREIAAVHSVTRRALADVQYWLSGAGVEALASSRLVVVTRGAVSVAEAVGGPAVPVDLAQAPLWGLLRSAQSENPDRFVLLDVDGEEASWRSLPAALPAALAAEHAQLVIREGVARVPRLAWSSQVGRALAAPAGASPWRLEVDGPGTLENLALVPCPSVDEPLAEGQVRISVRASGLNFRDVLIALGMYPDATALMGSEAAGVVLEVGPGVTRLAPGDQVVGLLAGGFGTVAVTDHRMVVPMPAGWSYTEAAAVPVVFLTAYFGLRDLGGLRAGESVLVHAAAGGVGMAAVQLARYWGAEVFGTASSGKWDTLRAMGLDDDHIASSRDLGFEEAFGAVTRGRGVDVVLDSLAREFVDASLRLLAPGGRFIEMGKTDIRVPGEVAAVHPGVSYRAFDLVEAGPERIGEMLTEVFGLFEQGVLQPLPITVWDVRRAPEAFRHLSQARHVGKMVLTVPAPVNPDGTVLITGGTGVLGGLVARHLVTDHGARHLVLVSRSGPDAAGATELHAELTALGATVTIAACDTADPEALGRLLDAVPDRHPLSTVVHAAGALQDAVLTRQTPEHLARALTPKVDTAVHLHHLTRHLPLDHFILFSSASGILGATGQANYAAANAYLDALAHHRHAQGLPATSIAWGLWAESSAMTGHLNDTDIHRMTRAGMAPLATDEGLALLDAALATPHPLSVALRLADGGPRSDEASVPSLLRGLVRAPARRAAGGAAAGSDGPSLGQRLAGLPEAEQERVVLREVLGHIAAVLGHSSADGVDGQRSFKEFGFDSLTAVELRNRLNRVSGLRLPATLVFDHPTPGALARRLRTEIAPETAGFGAASAGLLEEIGRLEAVLASCSPEELAAIAPDAEARSAVTGRLKSLVSLWTEAAAAPEGAAQPVSARLQSASDDELFAFIDEFGTS</sequence>
<feature type="active site" description="Proton donor; for dehydratase activity" evidence="5">
    <location>
        <position position="267"/>
    </location>
</feature>
<evidence type="ECO:0000256" key="5">
    <source>
        <dbReference type="PROSITE-ProRule" id="PRU01363"/>
    </source>
</evidence>
<dbReference type="Pfam" id="PF13602">
    <property type="entry name" value="ADH_zinc_N_2"/>
    <property type="match status" value="1"/>
</dbReference>
<dbReference type="Proteomes" id="UP001596067">
    <property type="component" value="Unassembled WGS sequence"/>
</dbReference>
<feature type="active site" description="Proton acceptor; for dehydratase activity" evidence="5">
    <location>
        <position position="97"/>
    </location>
</feature>
<dbReference type="PANTHER" id="PTHR43775">
    <property type="entry name" value="FATTY ACID SYNTHASE"/>
    <property type="match status" value="1"/>
</dbReference>
<dbReference type="CDD" id="cd08956">
    <property type="entry name" value="KR_3_FAS_SDR_x"/>
    <property type="match status" value="1"/>
</dbReference>
<dbReference type="InterPro" id="IPR006162">
    <property type="entry name" value="Ppantetheine_attach_site"/>
</dbReference>
<evidence type="ECO:0000259" key="7">
    <source>
        <dbReference type="PROSITE" id="PS50075"/>
    </source>
</evidence>
<dbReference type="Gene3D" id="3.40.50.720">
    <property type="entry name" value="NAD(P)-binding Rossmann-like Domain"/>
    <property type="match status" value="1"/>
</dbReference>
<feature type="region of interest" description="Disordered" evidence="6">
    <location>
        <begin position="181"/>
        <end position="203"/>
    </location>
</feature>
<dbReference type="SUPFAM" id="SSF51735">
    <property type="entry name" value="NAD(P)-binding Rossmann-fold domains"/>
    <property type="match status" value="3"/>
</dbReference>
<dbReference type="InterPro" id="IPR002364">
    <property type="entry name" value="Quin_OxRdtase/zeta-crystal_CS"/>
</dbReference>
<dbReference type="InterPro" id="IPR020843">
    <property type="entry name" value="ER"/>
</dbReference>
<dbReference type="RefSeq" id="WP_380238033.1">
    <property type="nucleotide sequence ID" value="NZ_JBHSOD010000128.1"/>
</dbReference>
<dbReference type="PROSITE" id="PS00012">
    <property type="entry name" value="PHOSPHOPANTETHEINE"/>
    <property type="match status" value="1"/>
</dbReference>
<evidence type="ECO:0000256" key="6">
    <source>
        <dbReference type="SAM" id="MobiDB-lite"/>
    </source>
</evidence>
<dbReference type="InterPro" id="IPR011032">
    <property type="entry name" value="GroES-like_sf"/>
</dbReference>
<feature type="non-terminal residue" evidence="9">
    <location>
        <position position="1"/>
    </location>
</feature>
<name>A0ABW1FDW2_9ACTN</name>
<dbReference type="SUPFAM" id="SSF47336">
    <property type="entry name" value="ACP-like"/>
    <property type="match status" value="1"/>
</dbReference>
<accession>A0ABW1FDW2</accession>
<evidence type="ECO:0000256" key="1">
    <source>
        <dbReference type="ARBA" id="ARBA00022450"/>
    </source>
</evidence>
<dbReference type="InterPro" id="IPR036736">
    <property type="entry name" value="ACP-like_sf"/>
</dbReference>
<dbReference type="InterPro" id="IPR020807">
    <property type="entry name" value="PKS_DH"/>
</dbReference>
<dbReference type="Pfam" id="PF00550">
    <property type="entry name" value="PP-binding"/>
    <property type="match status" value="1"/>
</dbReference>
<feature type="region of interest" description="N-terminal hotdog fold" evidence="5">
    <location>
        <begin position="65"/>
        <end position="192"/>
    </location>
</feature>
<keyword evidence="4" id="KW-0511">Multifunctional enzyme</keyword>
<feature type="domain" description="Carrier" evidence="7">
    <location>
        <begin position="1182"/>
        <end position="1260"/>
    </location>
</feature>
<dbReference type="InterPro" id="IPR013154">
    <property type="entry name" value="ADH-like_N"/>
</dbReference>
<evidence type="ECO:0000256" key="3">
    <source>
        <dbReference type="ARBA" id="ARBA00022679"/>
    </source>
</evidence>
<dbReference type="PROSITE" id="PS50075">
    <property type="entry name" value="CARRIER"/>
    <property type="match status" value="1"/>
</dbReference>
<dbReference type="InterPro" id="IPR036291">
    <property type="entry name" value="NAD(P)-bd_dom_sf"/>
</dbReference>
<reference evidence="10" key="1">
    <citation type="journal article" date="2019" name="Int. J. Syst. Evol. Microbiol.">
        <title>The Global Catalogue of Microorganisms (GCM) 10K type strain sequencing project: providing services to taxonomists for standard genome sequencing and annotation.</title>
        <authorList>
            <consortium name="The Broad Institute Genomics Platform"/>
            <consortium name="The Broad Institute Genome Sequencing Center for Infectious Disease"/>
            <person name="Wu L."/>
            <person name="Ma J."/>
        </authorList>
    </citation>
    <scope>NUCLEOTIDE SEQUENCE [LARGE SCALE GENOMIC DNA]</scope>
    <source>
        <strain evidence="10">CGMCC 4.1469</strain>
    </source>
</reference>
<dbReference type="Gene3D" id="3.10.129.110">
    <property type="entry name" value="Polyketide synthase dehydratase"/>
    <property type="match status" value="1"/>
</dbReference>
<dbReference type="InterPro" id="IPR057326">
    <property type="entry name" value="KR_dom"/>
</dbReference>
<dbReference type="SMART" id="SM00822">
    <property type="entry name" value="PKS_KR"/>
    <property type="match status" value="1"/>
</dbReference>
<dbReference type="InterPro" id="IPR009081">
    <property type="entry name" value="PP-bd_ACP"/>
</dbReference>
<keyword evidence="1" id="KW-0596">Phosphopantetheine</keyword>
<dbReference type="InterPro" id="IPR049552">
    <property type="entry name" value="PKS_DH_N"/>
</dbReference>
<evidence type="ECO:0000259" key="8">
    <source>
        <dbReference type="PROSITE" id="PS52019"/>
    </source>
</evidence>
<dbReference type="Gene3D" id="3.30.70.3290">
    <property type="match status" value="1"/>
</dbReference>
<dbReference type="Pfam" id="PF22953">
    <property type="entry name" value="SpnB_Rossmann"/>
    <property type="match status" value="1"/>
</dbReference>
<dbReference type="SMART" id="SM01294">
    <property type="entry name" value="PKS_PP_betabranch"/>
    <property type="match status" value="1"/>
</dbReference>
<feature type="region of interest" description="C-terminal hotdog fold" evidence="5">
    <location>
        <begin position="206"/>
        <end position="344"/>
    </location>
</feature>
<dbReference type="Pfam" id="PF08659">
    <property type="entry name" value="KR"/>
    <property type="match status" value="1"/>
</dbReference>
<organism evidence="9 10">
    <name type="scientific">Kitasatospora aburaviensis</name>
    <dbReference type="NCBI Taxonomy" id="67265"/>
    <lineage>
        <taxon>Bacteria</taxon>
        <taxon>Bacillati</taxon>
        <taxon>Actinomycetota</taxon>
        <taxon>Actinomycetes</taxon>
        <taxon>Kitasatosporales</taxon>
        <taxon>Streptomycetaceae</taxon>
        <taxon>Kitasatospora</taxon>
    </lineage>
</organism>
<dbReference type="InterPro" id="IPR049900">
    <property type="entry name" value="PKS_mFAS_DH"/>
</dbReference>
<evidence type="ECO:0000256" key="2">
    <source>
        <dbReference type="ARBA" id="ARBA00022553"/>
    </source>
</evidence>
<dbReference type="Gene3D" id="3.40.50.11460">
    <property type="match status" value="1"/>
</dbReference>
<comment type="caution">
    <text evidence="9">The sequence shown here is derived from an EMBL/GenBank/DDBJ whole genome shotgun (WGS) entry which is preliminary data.</text>
</comment>
<dbReference type="SMART" id="SM00826">
    <property type="entry name" value="PKS_DH"/>
    <property type="match status" value="1"/>
</dbReference>
<keyword evidence="10" id="KW-1185">Reference proteome</keyword>
<dbReference type="PANTHER" id="PTHR43775:SF51">
    <property type="entry name" value="INACTIVE PHENOLPHTHIOCEROL SYNTHESIS POLYKETIDE SYNTHASE TYPE I PKS1-RELATED"/>
    <property type="match status" value="1"/>
</dbReference>
<keyword evidence="3" id="KW-0808">Transferase</keyword>
<evidence type="ECO:0000256" key="4">
    <source>
        <dbReference type="ARBA" id="ARBA00023268"/>
    </source>
</evidence>
<dbReference type="Pfam" id="PF21089">
    <property type="entry name" value="PKS_DH_N"/>
    <property type="match status" value="1"/>
</dbReference>
<dbReference type="SMART" id="SM00829">
    <property type="entry name" value="PKS_ER"/>
    <property type="match status" value="1"/>
</dbReference>
<gene>
    <name evidence="9" type="ORF">ACFP0N_39720</name>
</gene>
<proteinExistence type="predicted"/>
<evidence type="ECO:0000313" key="9">
    <source>
        <dbReference type="EMBL" id="MFC5891099.1"/>
    </source>
</evidence>
<dbReference type="InterPro" id="IPR013968">
    <property type="entry name" value="PKS_KR"/>
</dbReference>
<protein>
    <submittedName>
        <fullName evidence="9">SDR family NAD(P)-dependent oxidoreductase</fullName>
    </submittedName>
</protein>
<dbReference type="InterPro" id="IPR050091">
    <property type="entry name" value="PKS_NRPS_Biosynth_Enz"/>
</dbReference>
<evidence type="ECO:0000313" key="10">
    <source>
        <dbReference type="Proteomes" id="UP001596067"/>
    </source>
</evidence>
<dbReference type="InterPro" id="IPR055123">
    <property type="entry name" value="SpnB-like_Rossmann"/>
</dbReference>
<keyword evidence="2" id="KW-0597">Phosphoprotein</keyword>
<dbReference type="SUPFAM" id="SSF50129">
    <property type="entry name" value="GroES-like"/>
    <property type="match status" value="1"/>
</dbReference>
<dbReference type="SMART" id="SM00823">
    <property type="entry name" value="PKS_PP"/>
    <property type="match status" value="1"/>
</dbReference>
<dbReference type="PROSITE" id="PS52019">
    <property type="entry name" value="PKS_MFAS_DH"/>
    <property type="match status" value="1"/>
</dbReference>
<dbReference type="InterPro" id="IPR049551">
    <property type="entry name" value="PKS_DH_C"/>
</dbReference>
<feature type="domain" description="PKS/mFAS DH" evidence="8">
    <location>
        <begin position="65"/>
        <end position="344"/>
    </location>
</feature>